<protein>
    <submittedName>
        <fullName evidence="1">OTU-like cysteine protease</fullName>
    </submittedName>
</protein>
<dbReference type="GO" id="GO:0006508">
    <property type="term" value="P:proteolysis"/>
    <property type="evidence" value="ECO:0007669"/>
    <property type="project" value="UniProtKB-KW"/>
</dbReference>
<evidence type="ECO:0000313" key="1">
    <source>
        <dbReference type="EMBL" id="URE07344.1"/>
    </source>
</evidence>
<keyword evidence="2" id="KW-1185">Reference proteome</keyword>
<keyword evidence="1" id="KW-0378">Hydrolase</keyword>
<evidence type="ECO:0000313" key="2">
    <source>
        <dbReference type="Proteomes" id="UP001055439"/>
    </source>
</evidence>
<proteinExistence type="predicted"/>
<reference evidence="1" key="1">
    <citation type="submission" date="2022-05" db="EMBL/GenBank/DDBJ databases">
        <title>The Musa troglodytarum L. genome provides insights into the mechanism of non-climacteric behaviour and enrichment of carotenoids.</title>
        <authorList>
            <person name="Wang J."/>
        </authorList>
    </citation>
    <scope>NUCLEOTIDE SEQUENCE</scope>
    <source>
        <tissue evidence="1">Leaf</tissue>
    </source>
</reference>
<dbReference type="Proteomes" id="UP001055439">
    <property type="component" value="Chromosome 5"/>
</dbReference>
<keyword evidence="1" id="KW-0645">Protease</keyword>
<dbReference type="GO" id="GO:0008233">
    <property type="term" value="F:peptidase activity"/>
    <property type="evidence" value="ECO:0007669"/>
    <property type="project" value="UniProtKB-KW"/>
</dbReference>
<accession>A0A9E7G8B8</accession>
<name>A0A9E7G8B8_9LILI</name>
<sequence>MDCLRECGVFVIPDFGFHLNGEESERRGEVTEEGEGVETSEYTIEILNQLYGRMWLLPVPPCLEQHLQNAEESAVPI</sequence>
<gene>
    <name evidence="1" type="ORF">MUK42_36238</name>
</gene>
<dbReference type="AlphaFoldDB" id="A0A9E7G8B8"/>
<dbReference type="EMBL" id="CP097507">
    <property type="protein sequence ID" value="URE07344.1"/>
    <property type="molecule type" value="Genomic_DNA"/>
</dbReference>
<organism evidence="1 2">
    <name type="scientific">Musa troglodytarum</name>
    <name type="common">fe'i banana</name>
    <dbReference type="NCBI Taxonomy" id="320322"/>
    <lineage>
        <taxon>Eukaryota</taxon>
        <taxon>Viridiplantae</taxon>
        <taxon>Streptophyta</taxon>
        <taxon>Embryophyta</taxon>
        <taxon>Tracheophyta</taxon>
        <taxon>Spermatophyta</taxon>
        <taxon>Magnoliopsida</taxon>
        <taxon>Liliopsida</taxon>
        <taxon>Zingiberales</taxon>
        <taxon>Musaceae</taxon>
        <taxon>Musa</taxon>
    </lineage>
</organism>
<dbReference type="OrthoDB" id="409956at2759"/>